<dbReference type="GO" id="GO:0005737">
    <property type="term" value="C:cytoplasm"/>
    <property type="evidence" value="ECO:0007669"/>
    <property type="project" value="TreeGrafter"/>
</dbReference>
<dbReference type="Proteomes" id="UP000265120">
    <property type="component" value="Chromosome Z"/>
</dbReference>
<accession>A0A3P8W5G5</accession>
<feature type="region of interest" description="Disordered" evidence="2">
    <location>
        <begin position="706"/>
        <end position="730"/>
    </location>
</feature>
<dbReference type="GeneTree" id="ENSGT00390000012485"/>
<evidence type="ECO:0000313" key="4">
    <source>
        <dbReference type="Ensembl" id="ENSCSEP00000020821.1"/>
    </source>
</evidence>
<protein>
    <submittedName>
        <fullName evidence="4">Si:ch211-166a6.5</fullName>
    </submittedName>
</protein>
<dbReference type="FunFam" id="3.30.2280.10:FF:000002">
    <property type="entry name" value="Clustered mitochondria protein homolog"/>
    <property type="match status" value="1"/>
</dbReference>
<keyword evidence="5" id="KW-1185">Reference proteome</keyword>
<dbReference type="PANTHER" id="PTHR12601">
    <property type="entry name" value="EUKARYOTIC TRANSLATION INITIATION FACTOR 3 SUBUNIT EIF-3"/>
    <property type="match status" value="1"/>
</dbReference>
<evidence type="ECO:0000256" key="1">
    <source>
        <dbReference type="ARBA" id="ARBA00022490"/>
    </source>
</evidence>
<dbReference type="CDD" id="cd15466">
    <property type="entry name" value="CLU-central"/>
    <property type="match status" value="1"/>
</dbReference>
<dbReference type="PANTHER" id="PTHR12601:SF41">
    <property type="entry name" value="CLUSTERED MITOCHONDRIA PROTEIN HOMOLOG"/>
    <property type="match status" value="1"/>
</dbReference>
<dbReference type="OMA" id="CHCFTDL"/>
<reference evidence="4 5" key="1">
    <citation type="journal article" date="2014" name="Nat. Genet.">
        <title>Whole-genome sequence of a flatfish provides insights into ZW sex chromosome evolution and adaptation to a benthic lifestyle.</title>
        <authorList>
            <person name="Chen S."/>
            <person name="Zhang G."/>
            <person name="Shao C."/>
            <person name="Huang Q."/>
            <person name="Liu G."/>
            <person name="Zhang P."/>
            <person name="Song W."/>
            <person name="An N."/>
            <person name="Chalopin D."/>
            <person name="Volff J.N."/>
            <person name="Hong Y."/>
            <person name="Li Q."/>
            <person name="Sha Z."/>
            <person name="Zhou H."/>
            <person name="Xie M."/>
            <person name="Yu Q."/>
            <person name="Liu Y."/>
            <person name="Xiang H."/>
            <person name="Wang N."/>
            <person name="Wu K."/>
            <person name="Yang C."/>
            <person name="Zhou Q."/>
            <person name="Liao X."/>
            <person name="Yang L."/>
            <person name="Hu Q."/>
            <person name="Zhang J."/>
            <person name="Meng L."/>
            <person name="Jin L."/>
            <person name="Tian Y."/>
            <person name="Lian J."/>
            <person name="Yang J."/>
            <person name="Miao G."/>
            <person name="Liu S."/>
            <person name="Liang Z."/>
            <person name="Yan F."/>
            <person name="Li Y."/>
            <person name="Sun B."/>
            <person name="Zhang H."/>
            <person name="Zhang J."/>
            <person name="Zhu Y."/>
            <person name="Du M."/>
            <person name="Zhao Y."/>
            <person name="Schartl M."/>
            <person name="Tang Q."/>
            <person name="Wang J."/>
        </authorList>
    </citation>
    <scope>NUCLEOTIDE SEQUENCE</scope>
</reference>
<dbReference type="Ensembl" id="ENSCSET00000021091.1">
    <property type="protein sequence ID" value="ENSCSEP00000020821.1"/>
    <property type="gene ID" value="ENSCSEG00000013129.1"/>
</dbReference>
<organism evidence="4 5">
    <name type="scientific">Cynoglossus semilaevis</name>
    <name type="common">Tongue sole</name>
    <dbReference type="NCBI Taxonomy" id="244447"/>
    <lineage>
        <taxon>Eukaryota</taxon>
        <taxon>Metazoa</taxon>
        <taxon>Chordata</taxon>
        <taxon>Craniata</taxon>
        <taxon>Vertebrata</taxon>
        <taxon>Euteleostomi</taxon>
        <taxon>Actinopterygii</taxon>
        <taxon>Neopterygii</taxon>
        <taxon>Teleostei</taxon>
        <taxon>Neoteleostei</taxon>
        <taxon>Acanthomorphata</taxon>
        <taxon>Carangaria</taxon>
        <taxon>Pleuronectiformes</taxon>
        <taxon>Pleuronectoidei</taxon>
        <taxon>Cynoglossidae</taxon>
        <taxon>Cynoglossinae</taxon>
        <taxon>Cynoglossus</taxon>
    </lineage>
</organism>
<dbReference type="Pfam" id="PF12807">
    <property type="entry name" value="eIF3_p135"/>
    <property type="match status" value="1"/>
</dbReference>
<feature type="domain" description="Clu" evidence="3">
    <location>
        <begin position="222"/>
        <end position="482"/>
    </location>
</feature>
<dbReference type="GO" id="GO:0048312">
    <property type="term" value="P:intracellular distribution of mitochondria"/>
    <property type="evidence" value="ECO:0007669"/>
    <property type="project" value="TreeGrafter"/>
</dbReference>
<dbReference type="Pfam" id="PF13236">
    <property type="entry name" value="CLU"/>
    <property type="match status" value="1"/>
</dbReference>
<dbReference type="AlphaFoldDB" id="A0A3P8W5G5"/>
<dbReference type="InterPro" id="IPR033646">
    <property type="entry name" value="CLU-central"/>
</dbReference>
<keyword evidence="1" id="KW-0963">Cytoplasm</keyword>
<dbReference type="InterPro" id="IPR023231">
    <property type="entry name" value="GSKIP_dom_sf"/>
</dbReference>
<dbReference type="PROSITE" id="PS51823">
    <property type="entry name" value="CLU"/>
    <property type="match status" value="1"/>
</dbReference>
<dbReference type="STRING" id="244447.ENSCSEP00000020821"/>
<dbReference type="SUPFAM" id="SSF48452">
    <property type="entry name" value="TPR-like"/>
    <property type="match status" value="1"/>
</dbReference>
<evidence type="ECO:0000256" key="2">
    <source>
        <dbReference type="SAM" id="MobiDB-lite"/>
    </source>
</evidence>
<dbReference type="GO" id="GO:0003729">
    <property type="term" value="F:mRNA binding"/>
    <property type="evidence" value="ECO:0007669"/>
    <property type="project" value="TreeGrafter"/>
</dbReference>
<dbReference type="InParanoid" id="A0A3P8W5G5"/>
<dbReference type="SUPFAM" id="SSF103107">
    <property type="entry name" value="Hypothetical protein c14orf129, hspc210"/>
    <property type="match status" value="1"/>
</dbReference>
<evidence type="ECO:0000313" key="5">
    <source>
        <dbReference type="Proteomes" id="UP000265120"/>
    </source>
</evidence>
<dbReference type="InterPro" id="IPR025697">
    <property type="entry name" value="CLU_dom"/>
</dbReference>
<evidence type="ECO:0000259" key="3">
    <source>
        <dbReference type="PROSITE" id="PS51823"/>
    </source>
</evidence>
<reference evidence="4" key="3">
    <citation type="submission" date="2025-09" db="UniProtKB">
        <authorList>
            <consortium name="Ensembl"/>
        </authorList>
    </citation>
    <scope>IDENTIFICATION</scope>
</reference>
<name>A0A3P8W5G5_CYNSE</name>
<dbReference type="InterPro" id="IPR011990">
    <property type="entry name" value="TPR-like_helical_dom_sf"/>
</dbReference>
<dbReference type="InterPro" id="IPR027523">
    <property type="entry name" value="CLU_prot"/>
</dbReference>
<dbReference type="Gene3D" id="1.25.40.10">
    <property type="entry name" value="Tetratricopeptide repeat domain"/>
    <property type="match status" value="1"/>
</dbReference>
<reference evidence="4" key="2">
    <citation type="submission" date="2025-08" db="UniProtKB">
        <authorList>
            <consortium name="Ensembl"/>
        </authorList>
    </citation>
    <scope>IDENTIFICATION</scope>
</reference>
<proteinExistence type="predicted"/>
<sequence>MSRAGEKNVVGIKQEDDTSFAVKIQGAGVEPFELQVHGFWLVQDTLMNLLSKNEVFPRSSLSLSFAGSILDPLAELQNFKGLKQGAVIRLVEEPYTSCSAKVHLARILELLLASGPQDALREGRSPSLLETLTHVPTPGKHTPKHKHKLDGGPPEYLLPGSTERPLMALLPANLCLSCWNPPPGHRKLQGDFLYISVVTTEGRRCEITSCPKGFFLNRSTEDVFDPRPVQSSTAFHCLTDLLCLISPAFKKTLSALKNRSQLPTVEVMPTPYHTMTWLGPSCATHKNTFSRLGVDEQTARQTPDWNEELQAARDLPQGNLEERLLRDRALLEVTIKAVINVIFRSYLNSSTFRAAQRLELKTVQVYSDSEGLQGLHTLPTAIVDYRGVRLSAQGLAPGLEGSEGLLYGINAGPQESPCRRQLLGLLAQAAKSLCIQKNVVVAPNGHSVPLFTSVDAQGLVGADRRLYILDVFRSFPADANFCPEAETEGQTVNNEKESFPHSLCRLRPELVQFLNTMFLLVFLPLVFYRHHQFTQIVKDKLEDNGGLEECATACKKYSTDSRSTEALRVACKEVGSVSDIIFEMRFNPNVFCPVNLQKRLQREAAAFIITHQIPGFVKQCLQNYEAPMDGVSLKHALHQQGINLRYLGHMMKAICQSEHKQCLRHILVRFSNAALSLQGVDVPSLCAAVSHFLCCLLVPHFAPTPAGEEAKKKSRRRGRGAGPSESTAWSTLTGPELWNLVCQDAVETYNISDSLGSGPNQFVEQYGLQKLSLLREFCLKTGVQLRLRDYMLDNPNKAPIGPDDVLLLLPVVKYIHMPIVDASKAFCAAQDFIHKGGSLTLTTSFMFGVCPEMVTLCSFLMKARSIQQKAVIISERVLSFDHPNTIQQYTHLGVYMFAGGETALAQKCLLRARLLMLTVHGEDHPYTATLDNCLGLILTGDQRGQYLKNALRLNTSFFGPFDLHTALSSHLLAQWLCSKGDYRGAMTHEKEALTAFTYLVSSDRKAQLTFLWLLYLTSIHIISSSLETTINKQLESLAPTIETILEQMVLVTGIRNIKRYILFYIGKLQIVMHKKKYIKQQTFVLEFRYYH</sequence>